<dbReference type="EMBL" id="DVMN01000059">
    <property type="protein sequence ID" value="HIU21270.1"/>
    <property type="molecule type" value="Genomic_DNA"/>
</dbReference>
<reference evidence="1" key="1">
    <citation type="submission" date="2020-10" db="EMBL/GenBank/DDBJ databases">
        <authorList>
            <person name="Gilroy R."/>
        </authorList>
    </citation>
    <scope>NUCLEOTIDE SEQUENCE</scope>
    <source>
        <strain evidence="1">1063</strain>
    </source>
</reference>
<dbReference type="AlphaFoldDB" id="A0A9D1HTY5"/>
<comment type="caution">
    <text evidence="1">The sequence shown here is derived from an EMBL/GenBank/DDBJ whole genome shotgun (WGS) entry which is preliminary data.</text>
</comment>
<sequence>MSFSFNAAQEKASASVRVGFRHASAAFDRMQEKKPFFAEGGVLALNAEVAMLGGKTEAPRLNTTVDGTEIYTGRGYVGELPEAVAEFLESGRILLVTDADAGKTAEEISKALKGFGFRVTERSARDGGDADECCRLVLGAGAAEAAEAAKAAAKKLDAECVLFPTVPCEDGLLKGGGVRAVFFDGEVLDRCPKECEAAGAGLLYALPVRRFEDCYARKITARVVTERKQTETVCGDRTELAVRVLESGAEYGDGYACDRMAELLAGIAEKKGKTPRRRGEYVFLSACALAVFYTSFLSSPAIDTLVPADHDAALDEIARLTGRERVNLMQAFDFFDTDVYFRINYILGEYRMDLLAELSVQDMRAAERRWRRIYDDAGYWLKSAVTARDVLDAMSLAGELSGGLLGYAAATGFLSVMTAGTEREEGRKSA</sequence>
<name>A0A9D1HTY5_9FIRM</name>
<dbReference type="SUPFAM" id="SSF56796">
    <property type="entry name" value="Dehydroquinate synthase-like"/>
    <property type="match status" value="1"/>
</dbReference>
<proteinExistence type="predicted"/>
<organism evidence="1 2">
    <name type="scientific">Candidatus Limadaptatus stercorigallinarum</name>
    <dbReference type="NCBI Taxonomy" id="2840845"/>
    <lineage>
        <taxon>Bacteria</taxon>
        <taxon>Bacillati</taxon>
        <taxon>Bacillota</taxon>
        <taxon>Clostridia</taxon>
        <taxon>Eubacteriales</taxon>
        <taxon>Candidatus Limadaptatus</taxon>
    </lineage>
</organism>
<accession>A0A9D1HTY5</accession>
<protein>
    <submittedName>
        <fullName evidence="1">Uncharacterized protein</fullName>
    </submittedName>
</protein>
<dbReference type="Proteomes" id="UP000824088">
    <property type="component" value="Unassembled WGS sequence"/>
</dbReference>
<dbReference type="Gene3D" id="3.40.50.1970">
    <property type="match status" value="1"/>
</dbReference>
<reference evidence="1" key="2">
    <citation type="journal article" date="2021" name="PeerJ">
        <title>Extensive microbial diversity within the chicken gut microbiome revealed by metagenomics and culture.</title>
        <authorList>
            <person name="Gilroy R."/>
            <person name="Ravi A."/>
            <person name="Getino M."/>
            <person name="Pursley I."/>
            <person name="Horton D.L."/>
            <person name="Alikhan N.F."/>
            <person name="Baker D."/>
            <person name="Gharbi K."/>
            <person name="Hall N."/>
            <person name="Watson M."/>
            <person name="Adriaenssens E.M."/>
            <person name="Foster-Nyarko E."/>
            <person name="Jarju S."/>
            <person name="Secka A."/>
            <person name="Antonio M."/>
            <person name="Oren A."/>
            <person name="Chaudhuri R.R."/>
            <person name="La Ragione R."/>
            <person name="Hildebrand F."/>
            <person name="Pallen M.J."/>
        </authorList>
    </citation>
    <scope>NUCLEOTIDE SEQUENCE</scope>
    <source>
        <strain evidence="1">1063</strain>
    </source>
</reference>
<evidence type="ECO:0000313" key="2">
    <source>
        <dbReference type="Proteomes" id="UP000824088"/>
    </source>
</evidence>
<gene>
    <name evidence="1" type="ORF">IAD51_03390</name>
</gene>
<evidence type="ECO:0000313" key="1">
    <source>
        <dbReference type="EMBL" id="HIU21270.1"/>
    </source>
</evidence>